<reference evidence="1" key="1">
    <citation type="submission" date="2018-02" db="EMBL/GenBank/DDBJ databases">
        <title>The genomes of Aspergillus section Nigri reveals drivers in fungal speciation.</title>
        <authorList>
            <consortium name="DOE Joint Genome Institute"/>
            <person name="Vesth T.C."/>
            <person name="Nybo J."/>
            <person name="Theobald S."/>
            <person name="Brandl J."/>
            <person name="Frisvad J.C."/>
            <person name="Nielsen K.F."/>
            <person name="Lyhne E.K."/>
            <person name="Kogle M.E."/>
            <person name="Kuo A."/>
            <person name="Riley R."/>
            <person name="Clum A."/>
            <person name="Nolan M."/>
            <person name="Lipzen A."/>
            <person name="Salamov A."/>
            <person name="Henrissat B."/>
            <person name="Wiebenga A."/>
            <person name="De vries R.P."/>
            <person name="Grigoriev I.V."/>
            <person name="Mortensen U.H."/>
            <person name="Andersen M.R."/>
            <person name="Baker S.E."/>
        </authorList>
    </citation>
    <scope>NUCLEOTIDE SEQUENCE</scope>
    <source>
        <strain evidence="1">CBS 121060</strain>
    </source>
</reference>
<dbReference type="EMBL" id="KZ824948">
    <property type="protein sequence ID" value="RAH71624.1"/>
    <property type="molecule type" value="Genomic_DNA"/>
</dbReference>
<evidence type="ECO:0000313" key="1">
    <source>
        <dbReference type="EMBL" id="RAH71624.1"/>
    </source>
</evidence>
<dbReference type="Proteomes" id="UP000249661">
    <property type="component" value="Unassembled WGS sequence"/>
</dbReference>
<sequence>MSTSTTTKPPTRAATTSRPSPLTKPYLILYNALNFTLWATCTVQGLILLATGTPPPLIFHKVYPLLQATQSLALLEILHSLAGLVRAPVTTTAMQVASRILLVWGIMYPFQGGIVGASATATATATVAGAQTGDYAFLGCLSAWGITECIRYGFFVCQVSGLGVPAWWAWLRYNTFYVLYPLGISSECVMVVQALRPAAAVSPVYWWFLVVVLGVYVPGSYILYTHMIAQRRKALKKK</sequence>
<protein>
    <submittedName>
        <fullName evidence="1">PTPLA-domain-containing protein</fullName>
    </submittedName>
</protein>
<name>A0ACD1HDV8_9EURO</name>
<organism evidence="1 2">
    <name type="scientific">Aspergillus aculeatinus CBS 121060</name>
    <dbReference type="NCBI Taxonomy" id="1448322"/>
    <lineage>
        <taxon>Eukaryota</taxon>
        <taxon>Fungi</taxon>
        <taxon>Dikarya</taxon>
        <taxon>Ascomycota</taxon>
        <taxon>Pezizomycotina</taxon>
        <taxon>Eurotiomycetes</taxon>
        <taxon>Eurotiomycetidae</taxon>
        <taxon>Eurotiales</taxon>
        <taxon>Aspergillaceae</taxon>
        <taxon>Aspergillus</taxon>
        <taxon>Aspergillus subgen. Circumdati</taxon>
    </lineage>
</organism>
<gene>
    <name evidence="1" type="ORF">BO66DRAFT_390857</name>
</gene>
<evidence type="ECO:0000313" key="2">
    <source>
        <dbReference type="Proteomes" id="UP000249661"/>
    </source>
</evidence>
<proteinExistence type="predicted"/>
<accession>A0ACD1HDV8</accession>
<keyword evidence="2" id="KW-1185">Reference proteome</keyword>